<dbReference type="Proteomes" id="UP000821845">
    <property type="component" value="Chromosome 4"/>
</dbReference>
<evidence type="ECO:0000313" key="1">
    <source>
        <dbReference type="EMBL" id="KAH6933071.1"/>
    </source>
</evidence>
<organism evidence="1 2">
    <name type="scientific">Hyalomma asiaticum</name>
    <name type="common">Tick</name>
    <dbReference type="NCBI Taxonomy" id="266040"/>
    <lineage>
        <taxon>Eukaryota</taxon>
        <taxon>Metazoa</taxon>
        <taxon>Ecdysozoa</taxon>
        <taxon>Arthropoda</taxon>
        <taxon>Chelicerata</taxon>
        <taxon>Arachnida</taxon>
        <taxon>Acari</taxon>
        <taxon>Parasitiformes</taxon>
        <taxon>Ixodida</taxon>
        <taxon>Ixodoidea</taxon>
        <taxon>Ixodidae</taxon>
        <taxon>Hyalomminae</taxon>
        <taxon>Hyalomma</taxon>
    </lineage>
</organism>
<accession>A0ACB7SGA2</accession>
<evidence type="ECO:0000313" key="2">
    <source>
        <dbReference type="Proteomes" id="UP000821845"/>
    </source>
</evidence>
<protein>
    <submittedName>
        <fullName evidence="1">Uncharacterized protein</fullName>
    </submittedName>
</protein>
<name>A0ACB7SGA2_HYAAI</name>
<reference evidence="1" key="1">
    <citation type="submission" date="2020-05" db="EMBL/GenBank/DDBJ databases">
        <title>Large-scale comparative analyses of tick genomes elucidate their genetic diversity and vector capacities.</title>
        <authorList>
            <person name="Jia N."/>
            <person name="Wang J."/>
            <person name="Shi W."/>
            <person name="Du L."/>
            <person name="Sun Y."/>
            <person name="Zhan W."/>
            <person name="Jiang J."/>
            <person name="Wang Q."/>
            <person name="Zhang B."/>
            <person name="Ji P."/>
            <person name="Sakyi L.B."/>
            <person name="Cui X."/>
            <person name="Yuan T."/>
            <person name="Jiang B."/>
            <person name="Yang W."/>
            <person name="Lam T.T.-Y."/>
            <person name="Chang Q."/>
            <person name="Ding S."/>
            <person name="Wang X."/>
            <person name="Zhu J."/>
            <person name="Ruan X."/>
            <person name="Zhao L."/>
            <person name="Wei J."/>
            <person name="Que T."/>
            <person name="Du C."/>
            <person name="Cheng J."/>
            <person name="Dai P."/>
            <person name="Han X."/>
            <person name="Huang E."/>
            <person name="Gao Y."/>
            <person name="Liu J."/>
            <person name="Shao H."/>
            <person name="Ye R."/>
            <person name="Li L."/>
            <person name="Wei W."/>
            <person name="Wang X."/>
            <person name="Wang C."/>
            <person name="Yang T."/>
            <person name="Huo Q."/>
            <person name="Li W."/>
            <person name="Guo W."/>
            <person name="Chen H."/>
            <person name="Zhou L."/>
            <person name="Ni X."/>
            <person name="Tian J."/>
            <person name="Zhou Y."/>
            <person name="Sheng Y."/>
            <person name="Liu T."/>
            <person name="Pan Y."/>
            <person name="Xia L."/>
            <person name="Li J."/>
            <person name="Zhao F."/>
            <person name="Cao W."/>
        </authorList>
    </citation>
    <scope>NUCLEOTIDE SEQUENCE</scope>
    <source>
        <strain evidence="1">Hyas-2018</strain>
    </source>
</reference>
<comment type="caution">
    <text evidence="1">The sequence shown here is derived from an EMBL/GenBank/DDBJ whole genome shotgun (WGS) entry which is preliminary data.</text>
</comment>
<dbReference type="EMBL" id="CM023484">
    <property type="protein sequence ID" value="KAH6933071.1"/>
    <property type="molecule type" value="Genomic_DNA"/>
</dbReference>
<sequence>MWTKMGIASSLASTRSSAVHPVDSDRQLFFLSDFPHVINCLRNGLLRYDYQVPEGKLWTGKWKESLYPLKRFPRLRDGKQLLPGAPEPSRRTPSELLPFPPALRQTKTWSPRVRSSSSSGQQRKRKSTLSWADTVSGGGGMGPSQGPRDPLPEQVRDAEVARLRKENADLKEMVRKMAGEMAEIKKLVITQSVSTKAPVPIANKIPAPASDSSGAPKRRAVCSKDESGSQIAEVTNMLATLTKSVQQLQLGLTQMHVALGDPKRGLGALAERIGALERLVIPCASSAAPMQERAQLARLSTTPAGRWILEEIGLAPTNDLACNAQLPREIREKLVVAPLPRNVHPVHNAGRRKARASAILRQIQNDKVEASFVDAAEYRDGKAFAVAVVDTLGKVINCASVQSLLKRYFIQTYTEIQSVVVLVLFEVSSSGPE</sequence>
<keyword evidence="2" id="KW-1185">Reference proteome</keyword>
<proteinExistence type="predicted"/>
<gene>
    <name evidence="1" type="ORF">HPB50_011833</name>
</gene>